<evidence type="ECO:0000313" key="1">
    <source>
        <dbReference type="EMBL" id="ATC65388.1"/>
    </source>
</evidence>
<evidence type="ECO:0008006" key="3">
    <source>
        <dbReference type="Google" id="ProtNLM"/>
    </source>
</evidence>
<proteinExistence type="predicted"/>
<dbReference type="EMBL" id="CP023344">
    <property type="protein sequence ID" value="ATC65388.1"/>
    <property type="molecule type" value="Genomic_DNA"/>
</dbReference>
<protein>
    <recommendedName>
        <fullName evidence="3">HEAT repeat domain-containing protein</fullName>
    </recommendedName>
</protein>
<sequence>MSELTPILSRPRLTAAQLGEIHAAFATRENVADELIRTLTLLDPPHVCRPLGLLRMIAKDRGLSPEHIAKILRHTDAFSEHWLSRLLACQLLAITGCPRENEDDTAPFLADCFRDRRVIVRAWALTVLSRFTGPHHRKTIAALFAAARKDPAKSMQARLRQLNAASKNPARQTHE</sequence>
<dbReference type="AlphaFoldDB" id="A0A290QJ80"/>
<dbReference type="RefSeq" id="WP_096057018.1">
    <property type="nucleotide sequence ID" value="NZ_CP023344.1"/>
</dbReference>
<organism evidence="1 2">
    <name type="scientific">Nibricoccus aquaticus</name>
    <dbReference type="NCBI Taxonomy" id="2576891"/>
    <lineage>
        <taxon>Bacteria</taxon>
        <taxon>Pseudomonadati</taxon>
        <taxon>Verrucomicrobiota</taxon>
        <taxon>Opitutia</taxon>
        <taxon>Opitutales</taxon>
        <taxon>Opitutaceae</taxon>
        <taxon>Nibricoccus</taxon>
    </lineage>
</organism>
<dbReference type="OrthoDB" id="7860049at2"/>
<keyword evidence="2" id="KW-1185">Reference proteome</keyword>
<evidence type="ECO:0000313" key="2">
    <source>
        <dbReference type="Proteomes" id="UP000217265"/>
    </source>
</evidence>
<name>A0A290QJ80_9BACT</name>
<accession>A0A290QJ80</accession>
<dbReference type="Proteomes" id="UP000217265">
    <property type="component" value="Chromosome"/>
</dbReference>
<dbReference type="KEGG" id="vbh:CMV30_16350"/>
<gene>
    <name evidence="1" type="ORF">CMV30_16350</name>
</gene>
<reference evidence="1 2" key="1">
    <citation type="submission" date="2017-09" db="EMBL/GenBank/DDBJ databases">
        <title>Complete genome sequence of Verrucomicrobial strain HZ-65, isolated from freshwater.</title>
        <authorList>
            <person name="Choi A."/>
        </authorList>
    </citation>
    <scope>NUCLEOTIDE SEQUENCE [LARGE SCALE GENOMIC DNA]</scope>
    <source>
        <strain evidence="1 2">HZ-65</strain>
    </source>
</reference>